<accession>A0A0F9Q5K8</accession>
<organism evidence="1">
    <name type="scientific">marine sediment metagenome</name>
    <dbReference type="NCBI Taxonomy" id="412755"/>
    <lineage>
        <taxon>unclassified sequences</taxon>
        <taxon>metagenomes</taxon>
        <taxon>ecological metagenomes</taxon>
    </lineage>
</organism>
<name>A0A0F9Q5K8_9ZZZZ</name>
<dbReference type="AlphaFoldDB" id="A0A0F9Q5K8"/>
<proteinExistence type="predicted"/>
<protein>
    <submittedName>
        <fullName evidence="1">Uncharacterized protein</fullName>
    </submittedName>
</protein>
<comment type="caution">
    <text evidence="1">The sequence shown here is derived from an EMBL/GenBank/DDBJ whole genome shotgun (WGS) entry which is preliminary data.</text>
</comment>
<reference evidence="1" key="1">
    <citation type="journal article" date="2015" name="Nature">
        <title>Complex archaea that bridge the gap between prokaryotes and eukaryotes.</title>
        <authorList>
            <person name="Spang A."/>
            <person name="Saw J.H."/>
            <person name="Jorgensen S.L."/>
            <person name="Zaremba-Niedzwiedzka K."/>
            <person name="Martijn J."/>
            <person name="Lind A.E."/>
            <person name="van Eijk R."/>
            <person name="Schleper C."/>
            <person name="Guy L."/>
            <person name="Ettema T.J."/>
        </authorList>
    </citation>
    <scope>NUCLEOTIDE SEQUENCE</scope>
</reference>
<evidence type="ECO:0000313" key="1">
    <source>
        <dbReference type="EMBL" id="KKN32232.1"/>
    </source>
</evidence>
<gene>
    <name evidence="1" type="ORF">LCGC14_0815820</name>
</gene>
<dbReference type="EMBL" id="LAZR01002265">
    <property type="protein sequence ID" value="KKN32232.1"/>
    <property type="molecule type" value="Genomic_DNA"/>
</dbReference>
<sequence>MKWLDNWFNKKLYKGLDYWLKDREEILANDANNIDILDKKIKSLTDTISEIEHITLKVPVEEYLLNSERFQGAMKSAKNRALQNWGVPESFLLEPSLSSLRGTVTKKTPFECIINERMMIVMAGLKVRYNRKDQALYRMTIADRHWRPFVVGPETQQIIFPLPHLLDEDTRYSIRKLEGLGTLTFNVIGEVITTKGRFGAPEIKCP</sequence>